<feature type="transmembrane region" description="Helical" evidence="16">
    <location>
        <begin position="245"/>
        <end position="265"/>
    </location>
</feature>
<dbReference type="InterPro" id="IPR018297">
    <property type="entry name" value="A/G_cyclase_CS"/>
</dbReference>
<evidence type="ECO:0000256" key="15">
    <source>
        <dbReference type="SAM" id="MobiDB-lite"/>
    </source>
</evidence>
<evidence type="ECO:0000256" key="6">
    <source>
        <dbReference type="ARBA" id="ARBA00022723"/>
    </source>
</evidence>
<dbReference type="Pfam" id="PF00211">
    <property type="entry name" value="Guanylate_cyc"/>
    <property type="match status" value="1"/>
</dbReference>
<feature type="region of interest" description="Disordered" evidence="15">
    <location>
        <begin position="733"/>
        <end position="760"/>
    </location>
</feature>
<evidence type="ECO:0000256" key="11">
    <source>
        <dbReference type="ARBA" id="ARBA00022998"/>
    </source>
</evidence>
<comment type="cofactor">
    <cofactor evidence="2">
        <name>Mg(2+)</name>
        <dbReference type="ChEBI" id="CHEBI:18420"/>
    </cofactor>
</comment>
<evidence type="ECO:0000313" key="19">
    <source>
        <dbReference type="Proteomes" id="UP000410492"/>
    </source>
</evidence>
<dbReference type="AlphaFoldDB" id="A0A653CS18"/>
<keyword evidence="13 14" id="KW-0456">Lyase</keyword>
<dbReference type="FunFam" id="3.30.70.1230:FF:000014">
    <property type="entry name" value="adenylate cyclase type 9"/>
    <property type="match status" value="1"/>
</dbReference>
<evidence type="ECO:0000256" key="5">
    <source>
        <dbReference type="ARBA" id="ARBA00022692"/>
    </source>
</evidence>
<keyword evidence="7" id="KW-0547">Nucleotide-binding</keyword>
<feature type="transmembrane region" description="Helical" evidence="16">
    <location>
        <begin position="1002"/>
        <end position="1022"/>
    </location>
</feature>
<comment type="catalytic activity">
    <reaction evidence="1">
        <text>ATP = 3',5'-cyclic AMP + diphosphate</text>
        <dbReference type="Rhea" id="RHEA:15389"/>
        <dbReference type="ChEBI" id="CHEBI:30616"/>
        <dbReference type="ChEBI" id="CHEBI:33019"/>
        <dbReference type="ChEBI" id="CHEBI:58165"/>
        <dbReference type="EC" id="4.6.1.1"/>
    </reaction>
</comment>
<evidence type="ECO:0000256" key="3">
    <source>
        <dbReference type="ARBA" id="ARBA00004141"/>
    </source>
</evidence>
<dbReference type="GO" id="GO:0006171">
    <property type="term" value="P:cAMP biosynthetic process"/>
    <property type="evidence" value="ECO:0007669"/>
    <property type="project" value="UniProtKB-KW"/>
</dbReference>
<protein>
    <recommendedName>
        <fullName evidence="4">adenylate cyclase</fullName>
        <ecNumber evidence="4">4.6.1.1</ecNumber>
    </recommendedName>
</protein>
<accession>A0A653CS18</accession>
<dbReference type="GO" id="GO:0005886">
    <property type="term" value="C:plasma membrane"/>
    <property type="evidence" value="ECO:0007669"/>
    <property type="project" value="TreeGrafter"/>
</dbReference>
<feature type="compositionally biased region" description="Polar residues" evidence="15">
    <location>
        <begin position="1"/>
        <end position="11"/>
    </location>
</feature>
<dbReference type="InterPro" id="IPR001054">
    <property type="entry name" value="A/G_cyclase"/>
</dbReference>
<feature type="transmembrane region" description="Helical" evidence="16">
    <location>
        <begin position="134"/>
        <end position="155"/>
    </location>
</feature>
<evidence type="ECO:0000256" key="2">
    <source>
        <dbReference type="ARBA" id="ARBA00001946"/>
    </source>
</evidence>
<dbReference type="EMBL" id="CAACVG010008653">
    <property type="protein sequence ID" value="VEN50596.1"/>
    <property type="molecule type" value="Genomic_DNA"/>
</dbReference>
<feature type="transmembrane region" description="Helical" evidence="16">
    <location>
        <begin position="167"/>
        <end position="185"/>
    </location>
</feature>
<evidence type="ECO:0000256" key="8">
    <source>
        <dbReference type="ARBA" id="ARBA00022840"/>
    </source>
</evidence>
<dbReference type="OrthoDB" id="10035433at2759"/>
<keyword evidence="8" id="KW-0067">ATP-binding</keyword>
<evidence type="ECO:0000256" key="10">
    <source>
        <dbReference type="ARBA" id="ARBA00022989"/>
    </source>
</evidence>
<feature type="transmembrane region" description="Helical" evidence="16">
    <location>
        <begin position="963"/>
        <end position="982"/>
    </location>
</feature>
<dbReference type="PROSITE" id="PS00452">
    <property type="entry name" value="GUANYLATE_CYCLASE_1"/>
    <property type="match status" value="1"/>
</dbReference>
<feature type="compositionally biased region" description="Polar residues" evidence="15">
    <location>
        <begin position="804"/>
        <end position="816"/>
    </location>
</feature>
<feature type="transmembrane region" description="Helical" evidence="16">
    <location>
        <begin position="107"/>
        <end position="128"/>
    </location>
</feature>
<evidence type="ECO:0000256" key="13">
    <source>
        <dbReference type="ARBA" id="ARBA00023239"/>
    </source>
</evidence>
<dbReference type="GO" id="GO:0007189">
    <property type="term" value="P:adenylate cyclase-activating G protein-coupled receptor signaling pathway"/>
    <property type="evidence" value="ECO:0007669"/>
    <property type="project" value="TreeGrafter"/>
</dbReference>
<feature type="transmembrane region" description="Helical" evidence="16">
    <location>
        <begin position="936"/>
        <end position="957"/>
    </location>
</feature>
<evidence type="ECO:0000256" key="9">
    <source>
        <dbReference type="ARBA" id="ARBA00022842"/>
    </source>
</evidence>
<keyword evidence="9" id="KW-0460">Magnesium</keyword>
<dbReference type="Gene3D" id="3.30.70.1230">
    <property type="entry name" value="Nucleotide cyclase"/>
    <property type="match status" value="1"/>
</dbReference>
<feature type="region of interest" description="Disordered" evidence="15">
    <location>
        <begin position="797"/>
        <end position="816"/>
    </location>
</feature>
<gene>
    <name evidence="18" type="ORF">CALMAC_LOCUS11312</name>
</gene>
<dbReference type="GO" id="GO:0005524">
    <property type="term" value="F:ATP binding"/>
    <property type="evidence" value="ECO:0007669"/>
    <property type="project" value="UniProtKB-KW"/>
</dbReference>
<keyword evidence="11" id="KW-0115">cAMP biosynthesis</keyword>
<keyword evidence="10 16" id="KW-1133">Transmembrane helix</keyword>
<reference evidence="18 19" key="1">
    <citation type="submission" date="2019-01" db="EMBL/GenBank/DDBJ databases">
        <authorList>
            <person name="Sayadi A."/>
        </authorList>
    </citation>
    <scope>NUCLEOTIDE SEQUENCE [LARGE SCALE GENOMIC DNA]</scope>
</reference>
<dbReference type="Proteomes" id="UP000410492">
    <property type="component" value="Unassembled WGS sequence"/>
</dbReference>
<proteinExistence type="inferred from homology"/>
<evidence type="ECO:0000256" key="4">
    <source>
        <dbReference type="ARBA" id="ARBA00012201"/>
    </source>
</evidence>
<feature type="region of interest" description="Disordered" evidence="15">
    <location>
        <begin position="541"/>
        <end position="579"/>
    </location>
</feature>
<evidence type="ECO:0000313" key="18">
    <source>
        <dbReference type="EMBL" id="VEN50596.1"/>
    </source>
</evidence>
<dbReference type="GO" id="GO:0004016">
    <property type="term" value="F:adenylate cyclase activity"/>
    <property type="evidence" value="ECO:0007669"/>
    <property type="project" value="UniProtKB-EC"/>
</dbReference>
<evidence type="ECO:0000256" key="16">
    <source>
        <dbReference type="SAM" id="Phobius"/>
    </source>
</evidence>
<comment type="subcellular location">
    <subcellularLocation>
        <location evidence="3">Membrane</location>
        <topology evidence="3">Multi-pass membrane protein</topology>
    </subcellularLocation>
</comment>
<feature type="transmembrane region" description="Helical" evidence="16">
    <location>
        <begin position="1028"/>
        <end position="1047"/>
    </location>
</feature>
<evidence type="ECO:0000256" key="12">
    <source>
        <dbReference type="ARBA" id="ARBA00023136"/>
    </source>
</evidence>
<evidence type="ECO:0000256" key="1">
    <source>
        <dbReference type="ARBA" id="ARBA00001593"/>
    </source>
</evidence>
<organism evidence="18 19">
    <name type="scientific">Callosobruchus maculatus</name>
    <name type="common">Southern cowpea weevil</name>
    <name type="synonym">Pulse bruchid</name>
    <dbReference type="NCBI Taxonomy" id="64391"/>
    <lineage>
        <taxon>Eukaryota</taxon>
        <taxon>Metazoa</taxon>
        <taxon>Ecdysozoa</taxon>
        <taxon>Arthropoda</taxon>
        <taxon>Hexapoda</taxon>
        <taxon>Insecta</taxon>
        <taxon>Pterygota</taxon>
        <taxon>Neoptera</taxon>
        <taxon>Endopterygota</taxon>
        <taxon>Coleoptera</taxon>
        <taxon>Polyphaga</taxon>
        <taxon>Cucujiformia</taxon>
        <taxon>Chrysomeloidea</taxon>
        <taxon>Chrysomelidae</taxon>
        <taxon>Bruchinae</taxon>
        <taxon>Bruchini</taxon>
        <taxon>Callosobruchus</taxon>
    </lineage>
</organism>
<feature type="domain" description="Guanylate cyclase" evidence="17">
    <location>
        <begin position="344"/>
        <end position="471"/>
    </location>
</feature>
<dbReference type="PANTHER" id="PTHR45627:SF8">
    <property type="entry name" value="ADENYLATE CYCLASE TYPE 9"/>
    <property type="match status" value="1"/>
</dbReference>
<evidence type="ECO:0000259" key="17">
    <source>
        <dbReference type="PROSITE" id="PS50125"/>
    </source>
</evidence>
<dbReference type="SUPFAM" id="SSF55073">
    <property type="entry name" value="Nucleotide cyclase"/>
    <property type="match status" value="1"/>
</dbReference>
<keyword evidence="19" id="KW-1185">Reference proteome</keyword>
<dbReference type="SMART" id="SM00044">
    <property type="entry name" value="CYCc"/>
    <property type="match status" value="1"/>
</dbReference>
<dbReference type="CDD" id="cd07302">
    <property type="entry name" value="CHD"/>
    <property type="match status" value="1"/>
</dbReference>
<feature type="region of interest" description="Disordered" evidence="15">
    <location>
        <begin position="1"/>
        <end position="36"/>
    </location>
</feature>
<keyword evidence="12 16" id="KW-0472">Membrane</keyword>
<evidence type="ECO:0000256" key="7">
    <source>
        <dbReference type="ARBA" id="ARBA00022741"/>
    </source>
</evidence>
<name>A0A653CS18_CALMS</name>
<sequence>MDQKPTTSSGDSPEYAVQPDHPSSISDAGGGESDATAAAQLSSLDPKVQAYLSQMSRESGCCNGCFPIPFERAARRSWWDPAFDSDILEDQYRKSSNPHHNVRFRYALLYLSAVSTIWLAYFLVVGFLGDIHSRLMVCSLLLVLIVSLTLSLSFTYTRLYHKHMHSITVAISLLLIMLSLIFLLVVYPLPVGNFSLCIQMLFLLYTLIPLRLYASLIFGVAYSVAFELLVYFLERQQNYSVMNDITRLLCHLAIHIICFHICLMNSVRMRNTFMKVGQSLLVRRQLELEQRLKENMIHSLMPKSVADWLRKEDENFNRRHSNDSANDIRSLFRPFNMDHMEDVSILFADIVGFTKMSSTKSAEELVDILNSLFQRFDLLCKIHNCEKISTLGDCYYCVSGCPEARADHAQCCVEMGLSMIQAIKQFDEERSEGVNMRVGIHTGTVLCGIVGTRRFKFDVWSNDVTLANKMESSGTPGMVHVSEKTVNFLQDMYHLEEGEEVMGLKTYFILGRKASPSTAPSGGSFRAEGKQKYANSLHLFVSPPPPSPARPRVLSCDETSSRPYQRHLLSPDPPKVKASSLPSILDVENDDGTCASAKADLTGLEDVKTPTSTASSGKYTVKLKNWKILKFIRKTSDPRQEMDVDVFTLSTPSGEGGYQQVPAIIEANGKNDTSALSVIKTTDPDDLNREPIDIKSYISQSRSDIGQFEYSSNADFMRGGSYRSQYGRPAHLEDLPYLQRSGSSRSRRGRSPNLECVEPTERCRSATVSNINYQRPKRSLEVPSRLSSIAALDVTNQSRKDSGIKSNSRRSSTSMQQIDTSLLNSEMLQHRVSGYYTSSQCSINMPLPSRNMAPFFDKFGTCIQNLRKQSDRQLIKCVQDNSKSRSSYFIKPPLSKTTLFFSDKEMEKQYRMNVHHIPSREEHAVTTLANSNFNTYLDVVVSIVVFLLVSIGGALAYGVTNAWMITFFSLLALQFLGMALCVRSLVRLMDRIFWCFIRFYRWNFLGAILVSLPLISATVNFLDDGNITPAHLNTFSYLFFVGVMHFCNFTQLNCWMKNIVVSASVIALTLTFIRNPCLMEEGGVASPNDTFGGFLVSDSRYSDNTTEPFANERHSRECFFYKSEFILNELLLVLLVWMLTRQFEIAFTPTSWQTKTRTKYKG</sequence>
<keyword evidence="6" id="KW-0479">Metal-binding</keyword>
<dbReference type="PANTHER" id="PTHR45627">
    <property type="entry name" value="ADENYLATE CYCLASE TYPE 1"/>
    <property type="match status" value="1"/>
</dbReference>
<dbReference type="PROSITE" id="PS50125">
    <property type="entry name" value="GUANYLATE_CYCLASE_2"/>
    <property type="match status" value="1"/>
</dbReference>
<evidence type="ECO:0000256" key="14">
    <source>
        <dbReference type="RuleBase" id="RU000405"/>
    </source>
</evidence>
<dbReference type="EC" id="4.6.1.1" evidence="4"/>
<keyword evidence="5 16" id="KW-0812">Transmembrane</keyword>
<dbReference type="GO" id="GO:0035556">
    <property type="term" value="P:intracellular signal transduction"/>
    <property type="evidence" value="ECO:0007669"/>
    <property type="project" value="InterPro"/>
</dbReference>
<dbReference type="GO" id="GO:0046872">
    <property type="term" value="F:metal ion binding"/>
    <property type="evidence" value="ECO:0007669"/>
    <property type="project" value="UniProtKB-KW"/>
</dbReference>
<comment type="similarity">
    <text evidence="14">Belongs to the adenylyl cyclase class-4/guanylyl cyclase family.</text>
</comment>
<dbReference type="InterPro" id="IPR029787">
    <property type="entry name" value="Nucleotide_cyclase"/>
</dbReference>